<dbReference type="PANTHER" id="PTHR11690:SF300">
    <property type="entry name" value="PICKPOCKET PROTEIN 19"/>
    <property type="match status" value="1"/>
</dbReference>
<evidence type="ECO:0000256" key="7">
    <source>
        <dbReference type="ARBA" id="ARBA00023053"/>
    </source>
</evidence>
<proteinExistence type="inferred from homology"/>
<evidence type="ECO:0000256" key="3">
    <source>
        <dbReference type="ARBA" id="ARBA00022448"/>
    </source>
</evidence>
<evidence type="ECO:0000313" key="13">
    <source>
        <dbReference type="EMBL" id="KAK4309158.1"/>
    </source>
</evidence>
<dbReference type="Pfam" id="PF00858">
    <property type="entry name" value="ASC"/>
    <property type="match status" value="1"/>
</dbReference>
<evidence type="ECO:0000313" key="14">
    <source>
        <dbReference type="Proteomes" id="UP001292094"/>
    </source>
</evidence>
<evidence type="ECO:0000256" key="12">
    <source>
        <dbReference type="RuleBase" id="RU000679"/>
    </source>
</evidence>
<dbReference type="AlphaFoldDB" id="A0AAE1PJD9"/>
<comment type="caution">
    <text evidence="13">The sequence shown here is derived from an EMBL/GenBank/DDBJ whole genome shotgun (WGS) entry which is preliminary data.</text>
</comment>
<evidence type="ECO:0000256" key="5">
    <source>
        <dbReference type="ARBA" id="ARBA00022692"/>
    </source>
</evidence>
<keyword evidence="3 12" id="KW-0813">Transport</keyword>
<keyword evidence="14" id="KW-1185">Reference proteome</keyword>
<reference evidence="13" key="1">
    <citation type="submission" date="2023-11" db="EMBL/GenBank/DDBJ databases">
        <title>Genome assemblies of two species of porcelain crab, Petrolisthes cinctipes and Petrolisthes manimaculis (Anomura: Porcellanidae).</title>
        <authorList>
            <person name="Angst P."/>
        </authorList>
    </citation>
    <scope>NUCLEOTIDE SEQUENCE</scope>
    <source>
        <strain evidence="13">PB745_02</strain>
        <tissue evidence="13">Gill</tissue>
    </source>
</reference>
<evidence type="ECO:0000256" key="6">
    <source>
        <dbReference type="ARBA" id="ARBA00022989"/>
    </source>
</evidence>
<dbReference type="GO" id="GO:0015280">
    <property type="term" value="F:ligand-gated sodium channel activity"/>
    <property type="evidence" value="ECO:0007669"/>
    <property type="project" value="TreeGrafter"/>
</dbReference>
<keyword evidence="4 12" id="KW-0894">Sodium channel</keyword>
<evidence type="ECO:0000256" key="1">
    <source>
        <dbReference type="ARBA" id="ARBA00004141"/>
    </source>
</evidence>
<comment type="subcellular location">
    <subcellularLocation>
        <location evidence="1">Membrane</location>
        <topology evidence="1">Multi-pass membrane protein</topology>
    </subcellularLocation>
</comment>
<organism evidence="13 14">
    <name type="scientific">Petrolisthes manimaculis</name>
    <dbReference type="NCBI Taxonomy" id="1843537"/>
    <lineage>
        <taxon>Eukaryota</taxon>
        <taxon>Metazoa</taxon>
        <taxon>Ecdysozoa</taxon>
        <taxon>Arthropoda</taxon>
        <taxon>Crustacea</taxon>
        <taxon>Multicrustacea</taxon>
        <taxon>Malacostraca</taxon>
        <taxon>Eumalacostraca</taxon>
        <taxon>Eucarida</taxon>
        <taxon>Decapoda</taxon>
        <taxon>Pleocyemata</taxon>
        <taxon>Anomura</taxon>
        <taxon>Galatheoidea</taxon>
        <taxon>Porcellanidae</taxon>
        <taxon>Petrolisthes</taxon>
    </lineage>
</organism>
<evidence type="ECO:0000256" key="8">
    <source>
        <dbReference type="ARBA" id="ARBA00023065"/>
    </source>
</evidence>
<dbReference type="InterPro" id="IPR001873">
    <property type="entry name" value="ENaC"/>
</dbReference>
<keyword evidence="11 12" id="KW-0407">Ion channel</keyword>
<evidence type="ECO:0000256" key="9">
    <source>
        <dbReference type="ARBA" id="ARBA00023136"/>
    </source>
</evidence>
<evidence type="ECO:0000256" key="2">
    <source>
        <dbReference type="ARBA" id="ARBA00007193"/>
    </source>
</evidence>
<dbReference type="Proteomes" id="UP001292094">
    <property type="component" value="Unassembled WGS sequence"/>
</dbReference>
<evidence type="ECO:0000256" key="11">
    <source>
        <dbReference type="ARBA" id="ARBA00023303"/>
    </source>
</evidence>
<dbReference type="PANTHER" id="PTHR11690">
    <property type="entry name" value="AMILORIDE-SENSITIVE SODIUM CHANNEL-RELATED"/>
    <property type="match status" value="1"/>
</dbReference>
<accession>A0AAE1PJD9</accession>
<sequence length="340" mass="38769">MSRYIEGSTTINVKRNLLNNNIQRPAITLCNNNRFVQREVARLSPGYVRDKRQWNPDLMTEGLPVMEFFHAVKYTLDDHVASWSIAYPPPYGLNNSMWDEVWMQQYGACQTLVTDGPMEQLNPNFPTITLTLTENFNHTCPHHVCFNYPHHMGWTLIIHPPTETPFQLSSTIDSQCAEECLADMMVKKWGDGACQLLWMSPQPDLPLCTTLHQIMTLSTDYYFSILHAPASVNRRRLEGCRCLADCVLKRYSMEMLDRLPAIPSTPGIIKAQVNIYLNKERNIQEKKWSYPAEALLADLGGYLGFTIGASCLTLYHILESALIALVTRLVQAVRRCTRPG</sequence>
<keyword evidence="10 12" id="KW-0739">Sodium transport</keyword>
<keyword evidence="6" id="KW-1133">Transmembrane helix</keyword>
<evidence type="ECO:0000256" key="4">
    <source>
        <dbReference type="ARBA" id="ARBA00022461"/>
    </source>
</evidence>
<dbReference type="Gene3D" id="1.10.287.770">
    <property type="entry name" value="YojJ-like"/>
    <property type="match status" value="1"/>
</dbReference>
<keyword evidence="8 12" id="KW-0406">Ion transport</keyword>
<comment type="similarity">
    <text evidence="2 12">Belongs to the amiloride-sensitive sodium channel (TC 1.A.6) family.</text>
</comment>
<gene>
    <name evidence="13" type="ORF">Pmani_019195</name>
</gene>
<dbReference type="EMBL" id="JAWZYT010001791">
    <property type="protein sequence ID" value="KAK4309158.1"/>
    <property type="molecule type" value="Genomic_DNA"/>
</dbReference>
<keyword evidence="7" id="KW-0915">Sodium</keyword>
<evidence type="ECO:0000256" key="10">
    <source>
        <dbReference type="ARBA" id="ARBA00023201"/>
    </source>
</evidence>
<keyword evidence="5 12" id="KW-0812">Transmembrane</keyword>
<protein>
    <submittedName>
        <fullName evidence="13">Uncharacterized protein</fullName>
    </submittedName>
</protein>
<keyword evidence="9" id="KW-0472">Membrane</keyword>
<name>A0AAE1PJD9_9EUCA</name>
<dbReference type="GO" id="GO:0005886">
    <property type="term" value="C:plasma membrane"/>
    <property type="evidence" value="ECO:0007669"/>
    <property type="project" value="TreeGrafter"/>
</dbReference>